<evidence type="ECO:0000256" key="2">
    <source>
        <dbReference type="ARBA" id="ARBA00093450"/>
    </source>
</evidence>
<dbReference type="InterPro" id="IPR036183">
    <property type="entry name" value="YajQ-like_sf"/>
</dbReference>
<dbReference type="InterPro" id="IPR035570">
    <property type="entry name" value="UPF0234_N"/>
</dbReference>
<reference evidence="4 5" key="1">
    <citation type="submission" date="2016-11" db="EMBL/GenBank/DDBJ databases">
        <title>Mixed transmission modes and dynamic genome evolution in an obligate animal-bacterial symbiosis.</title>
        <authorList>
            <person name="Russell S.L."/>
            <person name="Corbett-Detig R.B."/>
            <person name="Cavanaugh C.M."/>
        </authorList>
    </citation>
    <scope>NUCLEOTIDE SEQUENCE [LARGE SCALE GENOMIC DNA]</scope>
    <source>
        <strain evidence="4">Se-Cadez</strain>
    </source>
</reference>
<comment type="caution">
    <text evidence="4">The sequence shown here is derived from an EMBL/GenBank/DDBJ whole genome shotgun (WGS) entry which is preliminary data.</text>
</comment>
<dbReference type="Pfam" id="PF04461">
    <property type="entry name" value="YajQ"/>
    <property type="match status" value="1"/>
</dbReference>
<keyword evidence="5" id="KW-1185">Reference proteome</keyword>
<evidence type="ECO:0000313" key="5">
    <source>
        <dbReference type="Proteomes" id="UP000190896"/>
    </source>
</evidence>
<dbReference type="GO" id="GO:0005829">
    <property type="term" value="C:cytosol"/>
    <property type="evidence" value="ECO:0007669"/>
    <property type="project" value="TreeGrafter"/>
</dbReference>
<dbReference type="SUPFAM" id="SSF89963">
    <property type="entry name" value="YajQ-like"/>
    <property type="match status" value="2"/>
</dbReference>
<accession>A0A1T2KSM9</accession>
<dbReference type="GO" id="GO:0000166">
    <property type="term" value="F:nucleotide binding"/>
    <property type="evidence" value="ECO:0007669"/>
    <property type="project" value="UniProtKB-UniRule"/>
</dbReference>
<dbReference type="NCBIfam" id="NF003819">
    <property type="entry name" value="PRK05412.1"/>
    <property type="match status" value="1"/>
</dbReference>
<evidence type="ECO:0000256" key="1">
    <source>
        <dbReference type="ARBA" id="ARBA00022741"/>
    </source>
</evidence>
<sequence>MPSFDVVSEVDIQEVKNAVDQSNREVSTRFDFKGVGAKFEHNKEEIKLSAEQDFQLKQMLDILRQKLAKRNIDVGCMEVKDSECSLNAARQLVVIKQGIDTDTARKMVKGIKASKLKMQAQIQGEQVRVTGKKRDDLQQVIALLKDSDYGLPLQFINFRD</sequence>
<name>A0A1T2KSM9_9GAMM</name>
<dbReference type="PANTHER" id="PTHR30476:SF0">
    <property type="entry name" value="UPF0234 PROTEIN YAJQ"/>
    <property type="match status" value="1"/>
</dbReference>
<protein>
    <recommendedName>
        <fullName evidence="3">Nucleotide-binding protein BOW51_10640</fullName>
    </recommendedName>
</protein>
<dbReference type="Proteomes" id="UP000190896">
    <property type="component" value="Unassembled WGS sequence"/>
</dbReference>
<dbReference type="EMBL" id="MPRJ01000081">
    <property type="protein sequence ID" value="OOZ35710.1"/>
    <property type="molecule type" value="Genomic_DNA"/>
</dbReference>
<gene>
    <name evidence="4" type="ORF">BOW51_10640</name>
</gene>
<proteinExistence type="inferred from homology"/>
<dbReference type="InterPro" id="IPR007551">
    <property type="entry name" value="YajQ/Smlt4090-like"/>
</dbReference>
<dbReference type="Gene3D" id="3.30.70.990">
    <property type="entry name" value="YajQ-like, domain 2"/>
    <property type="match status" value="1"/>
</dbReference>
<evidence type="ECO:0000256" key="3">
    <source>
        <dbReference type="HAMAP-Rule" id="MF_00632"/>
    </source>
</evidence>
<dbReference type="OrthoDB" id="9801447at2"/>
<organism evidence="4 5">
    <name type="scientific">Solemya velesiana gill symbiont</name>
    <dbReference type="NCBI Taxonomy" id="1918948"/>
    <lineage>
        <taxon>Bacteria</taxon>
        <taxon>Pseudomonadati</taxon>
        <taxon>Pseudomonadota</taxon>
        <taxon>Gammaproteobacteria</taxon>
        <taxon>sulfur-oxidizing symbionts</taxon>
    </lineage>
</organism>
<dbReference type="InterPro" id="IPR035571">
    <property type="entry name" value="UPF0234-like_C"/>
</dbReference>
<dbReference type="AlphaFoldDB" id="A0A1T2KSM9"/>
<evidence type="ECO:0000313" key="4">
    <source>
        <dbReference type="EMBL" id="OOZ35710.1"/>
    </source>
</evidence>
<dbReference type="PANTHER" id="PTHR30476">
    <property type="entry name" value="UPF0234 PROTEIN YAJQ"/>
    <property type="match status" value="1"/>
</dbReference>
<comment type="similarity">
    <text evidence="2 3">Belongs to the YajQ family.</text>
</comment>
<dbReference type="Gene3D" id="3.30.70.860">
    <property type="match status" value="1"/>
</dbReference>
<keyword evidence="1 3" id="KW-0547">Nucleotide-binding</keyword>
<dbReference type="RefSeq" id="WP_078487992.1">
    <property type="nucleotide sequence ID" value="NZ_MPRJ01000081.1"/>
</dbReference>
<dbReference type="HAMAP" id="MF_00632">
    <property type="entry name" value="UPF0234"/>
    <property type="match status" value="1"/>
</dbReference>
<comment type="function">
    <text evidence="3">Nucleotide-binding protein.</text>
</comment>
<dbReference type="CDD" id="cd11740">
    <property type="entry name" value="YajQ_like"/>
    <property type="match status" value="1"/>
</dbReference>